<evidence type="ECO:0000256" key="1">
    <source>
        <dbReference type="SAM" id="MobiDB-lite"/>
    </source>
</evidence>
<protein>
    <submittedName>
        <fullName evidence="2">Uncharacterized protein</fullName>
    </submittedName>
</protein>
<gene>
    <name evidence="2" type="ORF">Tci_931281</name>
</gene>
<dbReference type="EMBL" id="BKCJ011863398">
    <property type="protein sequence ID" value="GFD59312.1"/>
    <property type="molecule type" value="Genomic_DNA"/>
</dbReference>
<feature type="compositionally biased region" description="Basic residues" evidence="1">
    <location>
        <begin position="67"/>
        <end position="76"/>
    </location>
</feature>
<reference evidence="2" key="1">
    <citation type="journal article" date="2019" name="Sci. Rep.">
        <title>Draft genome of Tanacetum cinerariifolium, the natural source of mosquito coil.</title>
        <authorList>
            <person name="Yamashiro T."/>
            <person name="Shiraishi A."/>
            <person name="Satake H."/>
            <person name="Nakayama K."/>
        </authorList>
    </citation>
    <scope>NUCLEOTIDE SEQUENCE</scope>
</reference>
<organism evidence="2">
    <name type="scientific">Tanacetum cinerariifolium</name>
    <name type="common">Dalmatian daisy</name>
    <name type="synonym">Chrysanthemum cinerariifolium</name>
    <dbReference type="NCBI Taxonomy" id="118510"/>
    <lineage>
        <taxon>Eukaryota</taxon>
        <taxon>Viridiplantae</taxon>
        <taxon>Streptophyta</taxon>
        <taxon>Embryophyta</taxon>
        <taxon>Tracheophyta</taxon>
        <taxon>Spermatophyta</taxon>
        <taxon>Magnoliopsida</taxon>
        <taxon>eudicotyledons</taxon>
        <taxon>Gunneridae</taxon>
        <taxon>Pentapetalae</taxon>
        <taxon>asterids</taxon>
        <taxon>campanulids</taxon>
        <taxon>Asterales</taxon>
        <taxon>Asteraceae</taxon>
        <taxon>Asteroideae</taxon>
        <taxon>Anthemideae</taxon>
        <taxon>Anthemidinae</taxon>
        <taxon>Tanacetum</taxon>
    </lineage>
</organism>
<feature type="compositionally biased region" description="Basic and acidic residues" evidence="1">
    <location>
        <begin position="1"/>
        <end position="10"/>
    </location>
</feature>
<feature type="region of interest" description="Disordered" evidence="1">
    <location>
        <begin position="1"/>
        <end position="76"/>
    </location>
</feature>
<dbReference type="AlphaFoldDB" id="A0A699XGY0"/>
<feature type="compositionally biased region" description="Basic residues" evidence="1">
    <location>
        <begin position="25"/>
        <end position="34"/>
    </location>
</feature>
<name>A0A699XGY0_TANCI</name>
<comment type="caution">
    <text evidence="2">The sequence shown here is derived from an EMBL/GenBank/DDBJ whole genome shotgun (WGS) entry which is preliminary data.</text>
</comment>
<evidence type="ECO:0000313" key="2">
    <source>
        <dbReference type="EMBL" id="GFD59312.1"/>
    </source>
</evidence>
<feature type="compositionally biased region" description="Polar residues" evidence="1">
    <location>
        <begin position="54"/>
        <end position="64"/>
    </location>
</feature>
<feature type="non-terminal residue" evidence="2">
    <location>
        <position position="1"/>
    </location>
</feature>
<accession>A0A699XGY0</accession>
<sequence>PGTAAPDRRASGTVERQQQSDSRGRGRHWRRRSVAPHPRQFQPMATSDDHSKNGGIQSFASSSGAGARHRLAAFEQ</sequence>
<proteinExistence type="predicted"/>